<dbReference type="Pfam" id="PF01925">
    <property type="entry name" value="TauE"/>
    <property type="match status" value="1"/>
</dbReference>
<gene>
    <name evidence="6" type="ORF">C4541_01525</name>
</gene>
<evidence type="ECO:0000256" key="5">
    <source>
        <dbReference type="RuleBase" id="RU363041"/>
    </source>
</evidence>
<evidence type="ECO:0000256" key="3">
    <source>
        <dbReference type="ARBA" id="ARBA00022989"/>
    </source>
</evidence>
<dbReference type="GO" id="GO:0005886">
    <property type="term" value="C:plasma membrane"/>
    <property type="evidence" value="ECO:0007669"/>
    <property type="project" value="UniProtKB-SubCell"/>
</dbReference>
<dbReference type="Proteomes" id="UP000266426">
    <property type="component" value="Unassembled WGS sequence"/>
</dbReference>
<proteinExistence type="inferred from homology"/>
<feature type="transmembrane region" description="Helical" evidence="5">
    <location>
        <begin position="7"/>
        <end position="36"/>
    </location>
</feature>
<name>A0A3A4R5Z9_9BACT</name>
<dbReference type="AlphaFoldDB" id="A0A3A4R5Z9"/>
<dbReference type="InterPro" id="IPR051598">
    <property type="entry name" value="TSUP/Inactive_protease-like"/>
</dbReference>
<sequence length="119" mass="12622">MYTFVLVMIAGVSSGFLSGLLGIGGGIITVPVLIYVFRLEPIVAIGTSLCVIFPTALIGSFLHHMHGNVKGSLLLYFLPLSLIGAFIGVKAAAHLPGDVLKKVFALVFLVISVKMFFSK</sequence>
<evidence type="ECO:0000313" key="6">
    <source>
        <dbReference type="EMBL" id="RJP61706.1"/>
    </source>
</evidence>
<evidence type="ECO:0000256" key="2">
    <source>
        <dbReference type="ARBA" id="ARBA00022692"/>
    </source>
</evidence>
<accession>A0A3A4R5Z9</accession>
<keyword evidence="4 5" id="KW-0472">Membrane</keyword>
<keyword evidence="3 5" id="KW-1133">Transmembrane helix</keyword>
<keyword evidence="2 5" id="KW-0812">Transmembrane</keyword>
<reference evidence="6 7" key="1">
    <citation type="journal article" date="2017" name="ISME J.">
        <title>Energy and carbon metabolisms in a deep terrestrial subsurface fluid microbial community.</title>
        <authorList>
            <person name="Momper L."/>
            <person name="Jungbluth S.P."/>
            <person name="Lee M.D."/>
            <person name="Amend J.P."/>
        </authorList>
    </citation>
    <scope>NUCLEOTIDE SEQUENCE [LARGE SCALE GENOMIC DNA]</scope>
    <source>
        <strain evidence="6">SURF_26</strain>
    </source>
</reference>
<feature type="transmembrane region" description="Helical" evidence="5">
    <location>
        <begin position="74"/>
        <end position="93"/>
    </location>
</feature>
<evidence type="ECO:0000256" key="4">
    <source>
        <dbReference type="ARBA" id="ARBA00023136"/>
    </source>
</evidence>
<feature type="transmembrane region" description="Helical" evidence="5">
    <location>
        <begin position="99"/>
        <end position="117"/>
    </location>
</feature>
<evidence type="ECO:0000313" key="7">
    <source>
        <dbReference type="Proteomes" id="UP000266426"/>
    </source>
</evidence>
<keyword evidence="5" id="KW-1003">Cell membrane</keyword>
<organism evidence="6 7">
    <name type="scientific">Candidatus Auribacter fodinae</name>
    <dbReference type="NCBI Taxonomy" id="2093366"/>
    <lineage>
        <taxon>Bacteria</taxon>
        <taxon>Pseudomonadati</taxon>
        <taxon>Candidatus Auribacterota</taxon>
        <taxon>Candidatus Auribacteria</taxon>
        <taxon>Candidatus Auribacterales</taxon>
        <taxon>Candidatus Auribacteraceae</taxon>
        <taxon>Candidatus Auribacter</taxon>
    </lineage>
</organism>
<comment type="caution">
    <text evidence="6">The sequence shown here is derived from an EMBL/GenBank/DDBJ whole genome shotgun (WGS) entry which is preliminary data.</text>
</comment>
<dbReference type="PANTHER" id="PTHR43701">
    <property type="entry name" value="MEMBRANE TRANSPORTER PROTEIN MJ0441-RELATED"/>
    <property type="match status" value="1"/>
</dbReference>
<comment type="similarity">
    <text evidence="5">Belongs to the 4-toluene sulfonate uptake permease (TSUP) (TC 2.A.102) family.</text>
</comment>
<dbReference type="InterPro" id="IPR002781">
    <property type="entry name" value="TM_pro_TauE-like"/>
</dbReference>
<dbReference type="PANTHER" id="PTHR43701:SF2">
    <property type="entry name" value="MEMBRANE TRANSPORTER PROTEIN YJNA-RELATED"/>
    <property type="match status" value="1"/>
</dbReference>
<comment type="subcellular location">
    <subcellularLocation>
        <location evidence="5">Cell membrane</location>
        <topology evidence="5">Multi-pass membrane protein</topology>
    </subcellularLocation>
    <subcellularLocation>
        <location evidence="1">Membrane</location>
        <topology evidence="1">Multi-pass membrane protein</topology>
    </subcellularLocation>
</comment>
<evidence type="ECO:0000256" key="1">
    <source>
        <dbReference type="ARBA" id="ARBA00004141"/>
    </source>
</evidence>
<protein>
    <recommendedName>
        <fullName evidence="5">Probable membrane transporter protein</fullName>
    </recommendedName>
</protein>
<feature type="transmembrane region" description="Helical" evidence="5">
    <location>
        <begin position="42"/>
        <end position="62"/>
    </location>
</feature>
<dbReference type="EMBL" id="QZJZ01000010">
    <property type="protein sequence ID" value="RJP61706.1"/>
    <property type="molecule type" value="Genomic_DNA"/>
</dbReference>